<evidence type="ECO:0000313" key="1">
    <source>
        <dbReference type="EMBL" id="CAF4810821.1"/>
    </source>
</evidence>
<organism evidence="2 3">
    <name type="scientific">Rotaria socialis</name>
    <dbReference type="NCBI Taxonomy" id="392032"/>
    <lineage>
        <taxon>Eukaryota</taxon>
        <taxon>Metazoa</taxon>
        <taxon>Spiralia</taxon>
        <taxon>Gnathifera</taxon>
        <taxon>Rotifera</taxon>
        <taxon>Eurotatoria</taxon>
        <taxon>Bdelloidea</taxon>
        <taxon>Philodinida</taxon>
        <taxon>Philodinidae</taxon>
        <taxon>Rotaria</taxon>
    </lineage>
</organism>
<accession>A0A822BSZ7</accession>
<evidence type="ECO:0000313" key="4">
    <source>
        <dbReference type="Proteomes" id="UP000663873"/>
    </source>
</evidence>
<sequence length="67" mass="7797">VLEYLCKSVVTSMNDSIDSKDEREQALIDVIQAAGLQEFDLIRLLTLARQAQFWRVCEIIYAEKNEY</sequence>
<dbReference type="Proteomes" id="UP000663873">
    <property type="component" value="Unassembled WGS sequence"/>
</dbReference>
<keyword evidence="4" id="KW-1185">Reference proteome</keyword>
<reference evidence="2" key="1">
    <citation type="submission" date="2021-02" db="EMBL/GenBank/DDBJ databases">
        <authorList>
            <person name="Nowell W R."/>
        </authorList>
    </citation>
    <scope>NUCLEOTIDE SEQUENCE</scope>
</reference>
<dbReference type="EMBL" id="CAJOBR010042073">
    <property type="protein sequence ID" value="CAF5028830.1"/>
    <property type="molecule type" value="Genomic_DNA"/>
</dbReference>
<name>A0A822BSZ7_9BILA</name>
<protein>
    <submittedName>
        <fullName evidence="2">Uncharacterized protein</fullName>
    </submittedName>
</protein>
<comment type="caution">
    <text evidence="2">The sequence shown here is derived from an EMBL/GenBank/DDBJ whole genome shotgun (WGS) entry which is preliminary data.</text>
</comment>
<evidence type="ECO:0000313" key="2">
    <source>
        <dbReference type="EMBL" id="CAF5028830.1"/>
    </source>
</evidence>
<feature type="non-terminal residue" evidence="2">
    <location>
        <position position="1"/>
    </location>
</feature>
<dbReference type="AlphaFoldDB" id="A0A822BSZ7"/>
<proteinExistence type="predicted"/>
<feature type="non-terminal residue" evidence="2">
    <location>
        <position position="67"/>
    </location>
</feature>
<dbReference type="EMBL" id="CAJOBP010050529">
    <property type="protein sequence ID" value="CAF4810821.1"/>
    <property type="molecule type" value="Genomic_DNA"/>
</dbReference>
<gene>
    <name evidence="2" type="ORF">QYT958_LOCUS40515</name>
    <name evidence="1" type="ORF">UJA718_LOCUS41716</name>
</gene>
<dbReference type="Proteomes" id="UP000663848">
    <property type="component" value="Unassembled WGS sequence"/>
</dbReference>
<evidence type="ECO:0000313" key="3">
    <source>
        <dbReference type="Proteomes" id="UP000663848"/>
    </source>
</evidence>